<dbReference type="CDD" id="cd07233">
    <property type="entry name" value="GlxI_Zn"/>
    <property type="match status" value="2"/>
</dbReference>
<keyword evidence="7" id="KW-0456">Lyase</keyword>
<dbReference type="Proteomes" id="UP001189429">
    <property type="component" value="Unassembled WGS sequence"/>
</dbReference>
<evidence type="ECO:0000313" key="14">
    <source>
        <dbReference type="EMBL" id="CAK0860777.1"/>
    </source>
</evidence>
<sequence>MPASSRRCFASRTPRFWNRRLRTGRCPTSCANQLVANGLCVPGPRSGSGRASPRLGLGTPTPGPRIGTARVGVGVVRALRQVSIPFYTKHFNMQLVHKYDFPTMKFSLYPRRFLGAYPGRCDATHARDERVGEVLVEHARHHPGVDSQPRLRGDPLDPDFSVWSGNSGSDLPKDSPLYREDVVRGFGHVAFNVEDVYEVSKRLEEDGVKFQKRPDEGRMKGLAFALDPDGYWIELVSRTKGLFQEREILSQTMMRVKDANATIAFYRDMMGMTLIRAMHVPNDFSNYFLACLSEEEKQKAPDPEGPDARDFVKTLWQPVLELTHNHGTELREDFQVHAGNSDPARGFGHIGFLVDDLVASCSELEAAGVKFFKRPEDGTMPQIAFALDPSGYRVELIQRNSTFAGMCANF</sequence>
<dbReference type="PROSITE" id="PS51819">
    <property type="entry name" value="VOC"/>
    <property type="match status" value="2"/>
</dbReference>
<dbReference type="EMBL" id="CAUYUJ010016012">
    <property type="protein sequence ID" value="CAK0860777.1"/>
    <property type="molecule type" value="Genomic_DNA"/>
</dbReference>
<evidence type="ECO:0000256" key="6">
    <source>
        <dbReference type="ARBA" id="ARBA00022833"/>
    </source>
</evidence>
<dbReference type="InterPro" id="IPR037523">
    <property type="entry name" value="VOC_core"/>
</dbReference>
<dbReference type="InterPro" id="IPR004360">
    <property type="entry name" value="Glyas_Fos-R_dOase_dom"/>
</dbReference>
<dbReference type="InterPro" id="IPR004361">
    <property type="entry name" value="Glyoxalase_1"/>
</dbReference>
<evidence type="ECO:0000256" key="3">
    <source>
        <dbReference type="ARBA" id="ARBA00010363"/>
    </source>
</evidence>
<evidence type="ECO:0000256" key="5">
    <source>
        <dbReference type="ARBA" id="ARBA00022723"/>
    </source>
</evidence>
<feature type="domain" description="VOC" evidence="13">
    <location>
        <begin position="67"/>
        <end position="238"/>
    </location>
</feature>
<dbReference type="Gene3D" id="3.10.180.10">
    <property type="entry name" value="2,3-Dihydroxybiphenyl 1,2-Dioxygenase, domain 1"/>
    <property type="match status" value="2"/>
</dbReference>
<evidence type="ECO:0000256" key="2">
    <source>
        <dbReference type="ARBA" id="ARBA00005008"/>
    </source>
</evidence>
<evidence type="ECO:0000256" key="9">
    <source>
        <dbReference type="ARBA" id="ARBA00030892"/>
    </source>
</evidence>
<keyword evidence="5" id="KW-0479">Metal-binding</keyword>
<feature type="compositionally biased region" description="Low complexity" evidence="12">
    <location>
        <begin position="53"/>
        <end position="63"/>
    </location>
</feature>
<evidence type="ECO:0000256" key="12">
    <source>
        <dbReference type="SAM" id="MobiDB-lite"/>
    </source>
</evidence>
<evidence type="ECO:0000256" key="11">
    <source>
        <dbReference type="ARBA" id="ARBA00033298"/>
    </source>
</evidence>
<comment type="similarity">
    <text evidence="3">Belongs to the glyoxalase I family.</text>
</comment>
<evidence type="ECO:0000259" key="13">
    <source>
        <dbReference type="PROSITE" id="PS51819"/>
    </source>
</evidence>
<feature type="domain" description="VOC" evidence="13">
    <location>
        <begin position="248"/>
        <end position="399"/>
    </location>
</feature>
<accession>A0ABN9ULL1</accession>
<comment type="cofactor">
    <cofactor evidence="1">
        <name>Zn(2+)</name>
        <dbReference type="ChEBI" id="CHEBI:29105"/>
    </cofactor>
</comment>
<dbReference type="InterPro" id="IPR018146">
    <property type="entry name" value="Glyoxalase_1_CS"/>
</dbReference>
<dbReference type="SUPFAM" id="SSF54593">
    <property type="entry name" value="Glyoxalase/Bleomycin resistance protein/Dihydroxybiphenyl dioxygenase"/>
    <property type="match status" value="2"/>
</dbReference>
<dbReference type="PROSITE" id="PS00935">
    <property type="entry name" value="GLYOXALASE_I_2"/>
    <property type="match status" value="1"/>
</dbReference>
<name>A0ABN9ULL1_9DINO</name>
<dbReference type="PANTHER" id="PTHR10374:SF30">
    <property type="entry name" value="LACTOYLGLUTATHIONE LYASE"/>
    <property type="match status" value="1"/>
</dbReference>
<protein>
    <recommendedName>
        <fullName evidence="4">lactoylglutathione lyase</fullName>
        <ecNumber evidence="4">4.4.1.5</ecNumber>
    </recommendedName>
    <alternativeName>
        <fullName evidence="9">Aldoketomutase</fullName>
    </alternativeName>
    <alternativeName>
        <fullName evidence="8">Ketone-aldehyde mutase</fullName>
    </alternativeName>
    <alternativeName>
        <fullName evidence="10">Methylglyoxalase</fullName>
    </alternativeName>
    <alternativeName>
        <fullName evidence="11">S-D-lactoylglutathione methylglyoxal lyase</fullName>
    </alternativeName>
</protein>
<gene>
    <name evidence="14" type="ORF">PCOR1329_LOCUS49650</name>
</gene>
<dbReference type="Pfam" id="PF00903">
    <property type="entry name" value="Glyoxalase"/>
    <property type="match status" value="2"/>
</dbReference>
<proteinExistence type="inferred from homology"/>
<feature type="region of interest" description="Disordered" evidence="12">
    <location>
        <begin position="43"/>
        <end position="63"/>
    </location>
</feature>
<comment type="caution">
    <text evidence="14">The sequence shown here is derived from an EMBL/GenBank/DDBJ whole genome shotgun (WGS) entry which is preliminary data.</text>
</comment>
<dbReference type="InterPro" id="IPR029068">
    <property type="entry name" value="Glyas_Bleomycin-R_OHBP_Dase"/>
</dbReference>
<evidence type="ECO:0000313" key="15">
    <source>
        <dbReference type="Proteomes" id="UP001189429"/>
    </source>
</evidence>
<evidence type="ECO:0000256" key="4">
    <source>
        <dbReference type="ARBA" id="ARBA00012081"/>
    </source>
</evidence>
<evidence type="ECO:0000256" key="8">
    <source>
        <dbReference type="ARBA" id="ARBA00030291"/>
    </source>
</evidence>
<keyword evidence="15" id="KW-1185">Reference proteome</keyword>
<evidence type="ECO:0000256" key="7">
    <source>
        <dbReference type="ARBA" id="ARBA00023239"/>
    </source>
</evidence>
<organism evidence="14 15">
    <name type="scientific">Prorocentrum cordatum</name>
    <dbReference type="NCBI Taxonomy" id="2364126"/>
    <lineage>
        <taxon>Eukaryota</taxon>
        <taxon>Sar</taxon>
        <taxon>Alveolata</taxon>
        <taxon>Dinophyceae</taxon>
        <taxon>Prorocentrales</taxon>
        <taxon>Prorocentraceae</taxon>
        <taxon>Prorocentrum</taxon>
    </lineage>
</organism>
<evidence type="ECO:0000256" key="1">
    <source>
        <dbReference type="ARBA" id="ARBA00001947"/>
    </source>
</evidence>
<dbReference type="PANTHER" id="PTHR10374">
    <property type="entry name" value="LACTOYLGLUTATHIONE LYASE GLYOXALASE I"/>
    <property type="match status" value="1"/>
</dbReference>
<evidence type="ECO:0000256" key="10">
    <source>
        <dbReference type="ARBA" id="ARBA00032460"/>
    </source>
</evidence>
<reference evidence="14" key="1">
    <citation type="submission" date="2023-10" db="EMBL/GenBank/DDBJ databases">
        <authorList>
            <person name="Chen Y."/>
            <person name="Shah S."/>
            <person name="Dougan E. K."/>
            <person name="Thang M."/>
            <person name="Chan C."/>
        </authorList>
    </citation>
    <scope>NUCLEOTIDE SEQUENCE [LARGE SCALE GENOMIC DNA]</scope>
</reference>
<dbReference type="NCBIfam" id="TIGR00068">
    <property type="entry name" value="glyox_I"/>
    <property type="match status" value="1"/>
</dbReference>
<keyword evidence="6" id="KW-0862">Zinc</keyword>
<comment type="pathway">
    <text evidence="2">Secondary metabolite metabolism; methylglyoxal degradation; (R)-lactate from methylglyoxal: step 1/2.</text>
</comment>
<dbReference type="EC" id="4.4.1.5" evidence="4"/>